<keyword evidence="1" id="KW-0812">Transmembrane</keyword>
<proteinExistence type="predicted"/>
<comment type="caution">
    <text evidence="2">The sequence shown here is derived from an EMBL/GenBank/DDBJ whole genome shotgun (WGS) entry which is preliminary data.</text>
</comment>
<evidence type="ECO:0000256" key="1">
    <source>
        <dbReference type="SAM" id="Phobius"/>
    </source>
</evidence>
<feature type="transmembrane region" description="Helical" evidence="1">
    <location>
        <begin position="133"/>
        <end position="152"/>
    </location>
</feature>
<evidence type="ECO:0000313" key="2">
    <source>
        <dbReference type="EMBL" id="PNX94260.1"/>
    </source>
</evidence>
<gene>
    <name evidence="2" type="ORF">L195_g017432</name>
</gene>
<sequence>MAMEKEEEEELIKKEKDRLLAMDLMVSLGSMLSGASTTFLLGQLLGESVKLLSPTDPSSKHESLFQMTSLVIFHLTMAINKNLMVGMKFGVKGQKYKSSTILQCMLICAFLFIIGYCCLAFAIYHVFYVRLNQGPITIAFILIVTAIVALALKPYHDCM</sequence>
<name>A0A2K3MTW6_TRIPR</name>
<evidence type="ECO:0000313" key="3">
    <source>
        <dbReference type="Proteomes" id="UP000236291"/>
    </source>
</evidence>
<feature type="transmembrane region" description="Helical" evidence="1">
    <location>
        <begin position="20"/>
        <end position="44"/>
    </location>
</feature>
<protein>
    <submittedName>
        <fullName evidence="2">Uncharacterized protein</fullName>
    </submittedName>
</protein>
<keyword evidence="1" id="KW-0472">Membrane</keyword>
<reference evidence="2 3" key="2">
    <citation type="journal article" date="2017" name="Front. Plant Sci.">
        <title>Gene Classification and Mining of Molecular Markers Useful in Red Clover (Trifolium pratense) Breeding.</title>
        <authorList>
            <person name="Istvanek J."/>
            <person name="Dluhosova J."/>
            <person name="Dluhos P."/>
            <person name="Patkova L."/>
            <person name="Nedelnik J."/>
            <person name="Repkova J."/>
        </authorList>
    </citation>
    <scope>NUCLEOTIDE SEQUENCE [LARGE SCALE GENOMIC DNA]</scope>
    <source>
        <strain evidence="3">cv. Tatra</strain>
        <tissue evidence="2">Young leaves</tissue>
    </source>
</reference>
<dbReference type="AlphaFoldDB" id="A0A2K3MTW6"/>
<reference evidence="2 3" key="1">
    <citation type="journal article" date="2014" name="Am. J. Bot.">
        <title>Genome assembly and annotation for red clover (Trifolium pratense; Fabaceae).</title>
        <authorList>
            <person name="Istvanek J."/>
            <person name="Jaros M."/>
            <person name="Krenek A."/>
            <person name="Repkova J."/>
        </authorList>
    </citation>
    <scope>NUCLEOTIDE SEQUENCE [LARGE SCALE GENOMIC DNA]</scope>
    <source>
        <strain evidence="3">cv. Tatra</strain>
        <tissue evidence="2">Young leaves</tissue>
    </source>
</reference>
<organism evidence="2 3">
    <name type="scientific">Trifolium pratense</name>
    <name type="common">Red clover</name>
    <dbReference type="NCBI Taxonomy" id="57577"/>
    <lineage>
        <taxon>Eukaryota</taxon>
        <taxon>Viridiplantae</taxon>
        <taxon>Streptophyta</taxon>
        <taxon>Embryophyta</taxon>
        <taxon>Tracheophyta</taxon>
        <taxon>Spermatophyta</taxon>
        <taxon>Magnoliopsida</taxon>
        <taxon>eudicotyledons</taxon>
        <taxon>Gunneridae</taxon>
        <taxon>Pentapetalae</taxon>
        <taxon>rosids</taxon>
        <taxon>fabids</taxon>
        <taxon>Fabales</taxon>
        <taxon>Fabaceae</taxon>
        <taxon>Papilionoideae</taxon>
        <taxon>50 kb inversion clade</taxon>
        <taxon>NPAAA clade</taxon>
        <taxon>Hologalegina</taxon>
        <taxon>IRL clade</taxon>
        <taxon>Trifolieae</taxon>
        <taxon>Trifolium</taxon>
    </lineage>
</organism>
<accession>A0A2K3MTW6</accession>
<dbReference type="EMBL" id="ASHM01012309">
    <property type="protein sequence ID" value="PNX94260.1"/>
    <property type="molecule type" value="Genomic_DNA"/>
</dbReference>
<keyword evidence="1" id="KW-1133">Transmembrane helix</keyword>
<feature type="transmembrane region" description="Helical" evidence="1">
    <location>
        <begin position="64"/>
        <end position="83"/>
    </location>
</feature>
<dbReference type="Proteomes" id="UP000236291">
    <property type="component" value="Unassembled WGS sequence"/>
</dbReference>
<feature type="transmembrane region" description="Helical" evidence="1">
    <location>
        <begin position="104"/>
        <end position="127"/>
    </location>
</feature>